<evidence type="ECO:0000313" key="3">
    <source>
        <dbReference type="EMBL" id="CAG2223798.1"/>
    </source>
</evidence>
<dbReference type="AlphaFoldDB" id="A0A8S3SQT5"/>
<evidence type="ECO:0000256" key="1">
    <source>
        <dbReference type="SAM" id="SignalP"/>
    </source>
</evidence>
<dbReference type="InterPro" id="IPR000922">
    <property type="entry name" value="Lectin_gal-bd_dom"/>
</dbReference>
<sequence>MDYIWKFVIVCIALHQVYCYRKLLCENETGSIRCGKGETIRIIRGKYGRSDAVTCWSKEDQLGNCVSEDSLVKIYDLCNRKNNCILTASGGVFGSACSNSSSYLEIEYFCEGTVTVCEGNVTTIDCPDLGRMSIINANYGRRNTVTCPHGLIRHNYCLTKFSVDVLFNVCENKPSCRFDASSVVFGDPCPPTFKYLEAIYRCLQIEGDWVASRKSENEGGAVVGEGAYVRNRTLLRLIFVWDYSVGLETQSTSSNDDD</sequence>
<dbReference type="Pfam" id="PF02140">
    <property type="entry name" value="SUEL_Lectin"/>
    <property type="match status" value="2"/>
</dbReference>
<proteinExistence type="predicted"/>
<dbReference type="GO" id="GO:0030246">
    <property type="term" value="F:carbohydrate binding"/>
    <property type="evidence" value="ECO:0007669"/>
    <property type="project" value="InterPro"/>
</dbReference>
<evidence type="ECO:0000313" key="4">
    <source>
        <dbReference type="Proteomes" id="UP000683360"/>
    </source>
</evidence>
<feature type="domain" description="SUEL-type lectin" evidence="2">
    <location>
        <begin position="24"/>
        <end position="111"/>
    </location>
</feature>
<dbReference type="Proteomes" id="UP000683360">
    <property type="component" value="Unassembled WGS sequence"/>
</dbReference>
<protein>
    <recommendedName>
        <fullName evidence="2">SUEL-type lectin domain-containing protein</fullName>
    </recommendedName>
</protein>
<gene>
    <name evidence="3" type="ORF">MEDL_37047</name>
</gene>
<name>A0A8S3SQT5_MYTED</name>
<organism evidence="3 4">
    <name type="scientific">Mytilus edulis</name>
    <name type="common">Blue mussel</name>
    <dbReference type="NCBI Taxonomy" id="6550"/>
    <lineage>
        <taxon>Eukaryota</taxon>
        <taxon>Metazoa</taxon>
        <taxon>Spiralia</taxon>
        <taxon>Lophotrochozoa</taxon>
        <taxon>Mollusca</taxon>
        <taxon>Bivalvia</taxon>
        <taxon>Autobranchia</taxon>
        <taxon>Pteriomorphia</taxon>
        <taxon>Mytilida</taxon>
        <taxon>Mytiloidea</taxon>
        <taxon>Mytilidae</taxon>
        <taxon>Mytilinae</taxon>
        <taxon>Mytilus</taxon>
    </lineage>
</organism>
<dbReference type="InterPro" id="IPR043159">
    <property type="entry name" value="Lectin_gal-bd_sf"/>
</dbReference>
<dbReference type="OrthoDB" id="1100386at2759"/>
<feature type="domain" description="SUEL-type lectin" evidence="2">
    <location>
        <begin position="116"/>
        <end position="203"/>
    </location>
</feature>
<evidence type="ECO:0000259" key="2">
    <source>
        <dbReference type="PROSITE" id="PS50228"/>
    </source>
</evidence>
<dbReference type="Gene3D" id="2.60.120.740">
    <property type="match status" value="2"/>
</dbReference>
<dbReference type="PROSITE" id="PS50228">
    <property type="entry name" value="SUEL_LECTIN"/>
    <property type="match status" value="2"/>
</dbReference>
<feature type="chain" id="PRO_5035909702" description="SUEL-type lectin domain-containing protein" evidence="1">
    <location>
        <begin position="20"/>
        <end position="258"/>
    </location>
</feature>
<dbReference type="CDD" id="cd22827">
    <property type="entry name" value="Gal_Rha_Lectin_SUL-I-like"/>
    <property type="match status" value="1"/>
</dbReference>
<keyword evidence="4" id="KW-1185">Reference proteome</keyword>
<dbReference type="PANTHER" id="PTHR46780">
    <property type="entry name" value="PROTEIN EVA-1"/>
    <property type="match status" value="1"/>
</dbReference>
<reference evidence="3" key="1">
    <citation type="submission" date="2021-03" db="EMBL/GenBank/DDBJ databases">
        <authorList>
            <person name="Bekaert M."/>
        </authorList>
    </citation>
    <scope>NUCLEOTIDE SEQUENCE</scope>
</reference>
<accession>A0A8S3SQT5</accession>
<comment type="caution">
    <text evidence="3">The sequence shown here is derived from an EMBL/GenBank/DDBJ whole genome shotgun (WGS) entry which is preliminary data.</text>
</comment>
<feature type="signal peptide" evidence="1">
    <location>
        <begin position="1"/>
        <end position="19"/>
    </location>
</feature>
<keyword evidence="1" id="KW-0732">Signal</keyword>
<dbReference type="EMBL" id="CAJPWZ010001791">
    <property type="protein sequence ID" value="CAG2223798.1"/>
    <property type="molecule type" value="Genomic_DNA"/>
</dbReference>